<protein>
    <submittedName>
        <fullName evidence="2">PMPCB isoform 1</fullName>
    </submittedName>
</protein>
<gene>
    <name evidence="2" type="ORF">CR201_G0018088</name>
</gene>
<proteinExistence type="predicted"/>
<evidence type="ECO:0000256" key="1">
    <source>
        <dbReference type="SAM" id="MobiDB-lite"/>
    </source>
</evidence>
<feature type="region of interest" description="Disordered" evidence="1">
    <location>
        <begin position="53"/>
        <end position="81"/>
    </location>
</feature>
<organism evidence="2">
    <name type="scientific">Pongo abelii</name>
    <name type="common">Sumatran orangutan</name>
    <name type="synonym">Pongo pygmaeus abelii</name>
    <dbReference type="NCBI Taxonomy" id="9601"/>
    <lineage>
        <taxon>Eukaryota</taxon>
        <taxon>Metazoa</taxon>
        <taxon>Chordata</taxon>
        <taxon>Craniata</taxon>
        <taxon>Vertebrata</taxon>
        <taxon>Euteleostomi</taxon>
        <taxon>Mammalia</taxon>
        <taxon>Eutheria</taxon>
        <taxon>Euarchontoglires</taxon>
        <taxon>Primates</taxon>
        <taxon>Haplorrhini</taxon>
        <taxon>Catarrhini</taxon>
        <taxon>Hominidae</taxon>
        <taxon>Pongo</taxon>
    </lineage>
</organism>
<reference evidence="2" key="1">
    <citation type="submission" date="2017-12" db="EMBL/GenBank/DDBJ databases">
        <title>High-resolution comparative analysis of great ape genomes.</title>
        <authorList>
            <person name="Pollen A."/>
            <person name="Hastie A."/>
            <person name="Hormozdiari F."/>
            <person name="Dougherty M."/>
            <person name="Liu R."/>
            <person name="Chaisson M."/>
            <person name="Hoppe E."/>
            <person name="Hill C."/>
            <person name="Pang A."/>
            <person name="Hillier L."/>
            <person name="Baker C."/>
            <person name="Armstrong J."/>
            <person name="Shendure J."/>
            <person name="Paten B."/>
            <person name="Wilson R."/>
            <person name="Chao H."/>
            <person name="Schneider V."/>
            <person name="Ventura M."/>
            <person name="Kronenberg Z."/>
            <person name="Murali S."/>
            <person name="Gordon D."/>
            <person name="Cantsilieris S."/>
            <person name="Munson K."/>
            <person name="Nelson B."/>
            <person name="Raja A."/>
            <person name="Underwood J."/>
            <person name="Diekhans M."/>
            <person name="Fiddes I."/>
            <person name="Haussler D."/>
            <person name="Eichler E."/>
        </authorList>
    </citation>
    <scope>NUCLEOTIDE SEQUENCE [LARGE SCALE GENOMIC DNA]</scope>
    <source>
        <strain evidence="2">Susie</strain>
    </source>
</reference>
<dbReference type="EMBL" id="NDHI03003417">
    <property type="protein sequence ID" value="PNJ58256.1"/>
    <property type="molecule type" value="Genomic_DNA"/>
</dbReference>
<accession>A0A2J8VL50</accession>
<evidence type="ECO:0000313" key="2">
    <source>
        <dbReference type="EMBL" id="PNJ58256.1"/>
    </source>
</evidence>
<sequence length="122" mass="12896">MAAAAARVVLLPAARRRLWGFSESLLIRGAAGRVSFPPGRPWPRDLARPGAAHVRVGATDPNSGSGRASSTRTRRAPGGLGLLNWPGVSGLWPPAGRPASDVWDDPGFRLLPPATEECVFDH</sequence>
<dbReference type="AlphaFoldDB" id="A0A2J8VL50"/>
<name>A0A2J8VL50_PONAB</name>
<comment type="caution">
    <text evidence="2">The sequence shown here is derived from an EMBL/GenBank/DDBJ whole genome shotgun (WGS) entry which is preliminary data.</text>
</comment>